<evidence type="ECO:0000256" key="1">
    <source>
        <dbReference type="SAM" id="MobiDB-lite"/>
    </source>
</evidence>
<evidence type="ECO:0000313" key="4">
    <source>
        <dbReference type="Proteomes" id="UP000664203"/>
    </source>
</evidence>
<accession>A0A8H3IUH2</accession>
<gene>
    <name evidence="3" type="ORF">ALECFALPRED_005854</name>
</gene>
<dbReference type="InterPro" id="IPR000182">
    <property type="entry name" value="GNAT_dom"/>
</dbReference>
<dbReference type="EMBL" id="CAJPDR010000369">
    <property type="protein sequence ID" value="CAF9934120.1"/>
    <property type="molecule type" value="Genomic_DNA"/>
</dbReference>
<dbReference type="Pfam" id="PF00583">
    <property type="entry name" value="Acetyltransf_1"/>
    <property type="match status" value="1"/>
</dbReference>
<dbReference type="PANTHER" id="PTHR42791:SF2">
    <property type="entry name" value="N-ACETYLTRANSFERASE DOMAIN-CONTAINING PROTEIN"/>
    <property type="match status" value="1"/>
</dbReference>
<dbReference type="AlphaFoldDB" id="A0A8H3IUH2"/>
<reference evidence="3" key="1">
    <citation type="submission" date="2021-03" db="EMBL/GenBank/DDBJ databases">
        <authorList>
            <person name="Tagirdzhanova G."/>
        </authorList>
    </citation>
    <scope>NUCLEOTIDE SEQUENCE</scope>
</reference>
<dbReference type="CDD" id="cd04301">
    <property type="entry name" value="NAT_SF"/>
    <property type="match status" value="1"/>
</dbReference>
<dbReference type="Gene3D" id="3.40.630.30">
    <property type="match status" value="1"/>
</dbReference>
<sequence length="256" mass="28480">MTSHIIITSCTIADGPAIARNNIPAFWTDSTWVLIWPGKTCEYVTAQAARRMPATLLKDPAHVRHQKAINAQSGAILGYVRWVLPRVDDENAAGSGWTTARVPAVSEAQQREAERERDAADWKYDRALDDLDEQVLGMKRRLMDGKRYMLLDYLAVHPDNRGQGIGSMLVNSGIKEARKLGLDVFVHGMKAGLGVYKRAGFRLVDQMNLNDSEYGGKGDYGSYFLVKEAEKGKAESEEEDEKAEEGSNFTKTVKEV</sequence>
<evidence type="ECO:0000259" key="2">
    <source>
        <dbReference type="PROSITE" id="PS51186"/>
    </source>
</evidence>
<dbReference type="InterPro" id="IPR016181">
    <property type="entry name" value="Acyl_CoA_acyltransferase"/>
</dbReference>
<proteinExistence type="predicted"/>
<dbReference type="PROSITE" id="PS51186">
    <property type="entry name" value="GNAT"/>
    <property type="match status" value="1"/>
</dbReference>
<feature type="domain" description="N-acetyltransferase" evidence="2">
    <location>
        <begin position="80"/>
        <end position="230"/>
    </location>
</feature>
<dbReference type="InterPro" id="IPR052523">
    <property type="entry name" value="Trichothecene_AcTrans"/>
</dbReference>
<comment type="caution">
    <text evidence="3">The sequence shown here is derived from an EMBL/GenBank/DDBJ whole genome shotgun (WGS) entry which is preliminary data.</text>
</comment>
<protein>
    <recommendedName>
        <fullName evidence="2">N-acetyltransferase domain-containing protein</fullName>
    </recommendedName>
</protein>
<keyword evidence="4" id="KW-1185">Reference proteome</keyword>
<name>A0A8H3IUH2_9LECA</name>
<dbReference type="PANTHER" id="PTHR42791">
    <property type="entry name" value="GNAT FAMILY ACETYLTRANSFERASE"/>
    <property type="match status" value="1"/>
</dbReference>
<evidence type="ECO:0000313" key="3">
    <source>
        <dbReference type="EMBL" id="CAF9934120.1"/>
    </source>
</evidence>
<dbReference type="SUPFAM" id="SSF55729">
    <property type="entry name" value="Acyl-CoA N-acyltransferases (Nat)"/>
    <property type="match status" value="1"/>
</dbReference>
<organism evidence="3 4">
    <name type="scientific">Alectoria fallacina</name>
    <dbReference type="NCBI Taxonomy" id="1903189"/>
    <lineage>
        <taxon>Eukaryota</taxon>
        <taxon>Fungi</taxon>
        <taxon>Dikarya</taxon>
        <taxon>Ascomycota</taxon>
        <taxon>Pezizomycotina</taxon>
        <taxon>Lecanoromycetes</taxon>
        <taxon>OSLEUM clade</taxon>
        <taxon>Lecanoromycetidae</taxon>
        <taxon>Lecanorales</taxon>
        <taxon>Lecanorineae</taxon>
        <taxon>Parmeliaceae</taxon>
        <taxon>Alectoria</taxon>
    </lineage>
</organism>
<dbReference type="OrthoDB" id="61113at2759"/>
<feature type="region of interest" description="Disordered" evidence="1">
    <location>
        <begin position="232"/>
        <end position="256"/>
    </location>
</feature>
<dbReference type="Proteomes" id="UP000664203">
    <property type="component" value="Unassembled WGS sequence"/>
</dbReference>
<dbReference type="GO" id="GO:0016747">
    <property type="term" value="F:acyltransferase activity, transferring groups other than amino-acyl groups"/>
    <property type="evidence" value="ECO:0007669"/>
    <property type="project" value="InterPro"/>
</dbReference>